<dbReference type="Proteomes" id="UP000712600">
    <property type="component" value="Unassembled WGS sequence"/>
</dbReference>
<protein>
    <submittedName>
        <fullName evidence="1">Uncharacterized protein</fullName>
    </submittedName>
</protein>
<dbReference type="AlphaFoldDB" id="A0A8S9RVH2"/>
<dbReference type="EMBL" id="QGKX02000088">
    <property type="protein sequence ID" value="KAF3585311.1"/>
    <property type="molecule type" value="Genomic_DNA"/>
</dbReference>
<evidence type="ECO:0000313" key="1">
    <source>
        <dbReference type="EMBL" id="KAF3585311.1"/>
    </source>
</evidence>
<comment type="caution">
    <text evidence="1">The sequence shown here is derived from an EMBL/GenBank/DDBJ whole genome shotgun (WGS) entry which is preliminary data.</text>
</comment>
<proteinExistence type="predicted"/>
<evidence type="ECO:0000313" key="2">
    <source>
        <dbReference type="Proteomes" id="UP000712600"/>
    </source>
</evidence>
<gene>
    <name evidence="1" type="ORF">F2Q69_00031554</name>
</gene>
<reference evidence="1" key="1">
    <citation type="submission" date="2019-12" db="EMBL/GenBank/DDBJ databases">
        <title>Genome sequencing and annotation of Brassica cretica.</title>
        <authorList>
            <person name="Studholme D.J."/>
            <person name="Sarris P."/>
        </authorList>
    </citation>
    <scope>NUCLEOTIDE SEQUENCE</scope>
    <source>
        <strain evidence="1">PFS-109/04</strain>
        <tissue evidence="1">Leaf</tissue>
    </source>
</reference>
<sequence length="72" mass="7986">MEVSRPSPEGQSQSHVLVIVVSVSSHDCIIEEAITRFDGLLIALLIQDVGLSWKSWNQWRKASSVHGDVNND</sequence>
<organism evidence="1 2">
    <name type="scientific">Brassica cretica</name>
    <name type="common">Mustard</name>
    <dbReference type="NCBI Taxonomy" id="69181"/>
    <lineage>
        <taxon>Eukaryota</taxon>
        <taxon>Viridiplantae</taxon>
        <taxon>Streptophyta</taxon>
        <taxon>Embryophyta</taxon>
        <taxon>Tracheophyta</taxon>
        <taxon>Spermatophyta</taxon>
        <taxon>Magnoliopsida</taxon>
        <taxon>eudicotyledons</taxon>
        <taxon>Gunneridae</taxon>
        <taxon>Pentapetalae</taxon>
        <taxon>rosids</taxon>
        <taxon>malvids</taxon>
        <taxon>Brassicales</taxon>
        <taxon>Brassicaceae</taxon>
        <taxon>Brassiceae</taxon>
        <taxon>Brassica</taxon>
    </lineage>
</organism>
<accession>A0A8S9RVH2</accession>
<name>A0A8S9RVH2_BRACR</name>